<dbReference type="AlphaFoldDB" id="A0A8J8N980"/>
<gene>
    <name evidence="1" type="ORF">FGO68_gene5554</name>
</gene>
<evidence type="ECO:0000313" key="2">
    <source>
        <dbReference type="Proteomes" id="UP000785679"/>
    </source>
</evidence>
<organism evidence="1 2">
    <name type="scientific">Halteria grandinella</name>
    <dbReference type="NCBI Taxonomy" id="5974"/>
    <lineage>
        <taxon>Eukaryota</taxon>
        <taxon>Sar</taxon>
        <taxon>Alveolata</taxon>
        <taxon>Ciliophora</taxon>
        <taxon>Intramacronucleata</taxon>
        <taxon>Spirotrichea</taxon>
        <taxon>Stichotrichia</taxon>
        <taxon>Sporadotrichida</taxon>
        <taxon>Halteriidae</taxon>
        <taxon>Halteria</taxon>
    </lineage>
</organism>
<sequence>MGTYALRLQRTSISSVQLPVSCSLYNQQGHQRHWLIERLNYALQSFIKLNFLYVEAKIILTDLLASCSDTHVKVFSNLSLSLPSPHSTLPPECTLSR</sequence>
<proteinExistence type="predicted"/>
<dbReference type="EMBL" id="RRYP01037847">
    <property type="protein sequence ID" value="TNV67718.1"/>
    <property type="molecule type" value="Genomic_DNA"/>
</dbReference>
<protein>
    <submittedName>
        <fullName evidence="1">Uncharacterized protein</fullName>
    </submittedName>
</protein>
<dbReference type="Proteomes" id="UP000785679">
    <property type="component" value="Unassembled WGS sequence"/>
</dbReference>
<reference evidence="1" key="1">
    <citation type="submission" date="2019-06" db="EMBL/GenBank/DDBJ databases">
        <authorList>
            <person name="Zheng W."/>
        </authorList>
    </citation>
    <scope>NUCLEOTIDE SEQUENCE</scope>
    <source>
        <strain evidence="1">QDHG01</strain>
    </source>
</reference>
<comment type="caution">
    <text evidence="1">The sequence shown here is derived from an EMBL/GenBank/DDBJ whole genome shotgun (WGS) entry which is preliminary data.</text>
</comment>
<keyword evidence="2" id="KW-1185">Reference proteome</keyword>
<evidence type="ECO:0000313" key="1">
    <source>
        <dbReference type="EMBL" id="TNV67718.1"/>
    </source>
</evidence>
<name>A0A8J8N980_HALGN</name>
<accession>A0A8J8N980</accession>